<dbReference type="EMBL" id="SPQQ01000004">
    <property type="protein sequence ID" value="TGE37891.1"/>
    <property type="molecule type" value="Genomic_DNA"/>
</dbReference>
<name>A0A4Z0R472_9FIRM</name>
<protein>
    <submittedName>
        <fullName evidence="4">Hydrogenase formation protein HypD</fullName>
    </submittedName>
</protein>
<dbReference type="GO" id="GO:0051604">
    <property type="term" value="P:protein maturation"/>
    <property type="evidence" value="ECO:0007669"/>
    <property type="project" value="TreeGrafter"/>
</dbReference>
<evidence type="ECO:0000313" key="5">
    <source>
        <dbReference type="Proteomes" id="UP000298460"/>
    </source>
</evidence>
<dbReference type="PANTHER" id="PTHR30149:SF0">
    <property type="entry name" value="HYDROGENASE MATURATION FACTOR HYPD"/>
    <property type="match status" value="1"/>
</dbReference>
<dbReference type="Gene3D" id="6.10.20.100">
    <property type="match status" value="1"/>
</dbReference>
<organism evidence="4 5">
    <name type="scientific">Desulfosporosinus fructosivorans</name>
    <dbReference type="NCBI Taxonomy" id="2018669"/>
    <lineage>
        <taxon>Bacteria</taxon>
        <taxon>Bacillati</taxon>
        <taxon>Bacillota</taxon>
        <taxon>Clostridia</taxon>
        <taxon>Eubacteriales</taxon>
        <taxon>Desulfitobacteriaceae</taxon>
        <taxon>Desulfosporosinus</taxon>
    </lineage>
</organism>
<dbReference type="InterPro" id="IPR042243">
    <property type="entry name" value="HypD_1"/>
</dbReference>
<dbReference type="GO" id="GO:0051539">
    <property type="term" value="F:4 iron, 4 sulfur cluster binding"/>
    <property type="evidence" value="ECO:0007669"/>
    <property type="project" value="TreeGrafter"/>
</dbReference>
<reference evidence="4 5" key="1">
    <citation type="submission" date="2019-03" db="EMBL/GenBank/DDBJ databases">
        <title>Draft Genome Sequence of Desulfosporosinus fructosivorans Strain 63.6F, Isolated from Marine Sediment in the Baltic Sea.</title>
        <authorList>
            <person name="Hausmann B."/>
            <person name="Vandieken V."/>
            <person name="Pjevac P."/>
            <person name="Schreck K."/>
            <person name="Herbold C.W."/>
            <person name="Loy A."/>
        </authorList>
    </citation>
    <scope>NUCLEOTIDE SEQUENCE [LARGE SCALE GENOMIC DNA]</scope>
    <source>
        <strain evidence="4 5">63.6F</strain>
    </source>
</reference>
<keyword evidence="2" id="KW-0479">Metal-binding</keyword>
<comment type="similarity">
    <text evidence="1">Belongs to the HypD family.</text>
</comment>
<dbReference type="PIRSF" id="PIRSF005622">
    <property type="entry name" value="Hydrgn_mat_hypD"/>
    <property type="match status" value="1"/>
</dbReference>
<dbReference type="Pfam" id="PF01924">
    <property type="entry name" value="HypD"/>
    <property type="match status" value="1"/>
</dbReference>
<keyword evidence="3" id="KW-0408">Iron</keyword>
<accession>A0A4Z0R472</accession>
<evidence type="ECO:0000256" key="3">
    <source>
        <dbReference type="ARBA" id="ARBA00023004"/>
    </source>
</evidence>
<dbReference type="OrthoDB" id="9770424at2"/>
<sequence>MPMKKESKDLRYLAKGYLAEIQTLAQSPFTIMEVCGTHTVAIAKNALRELLPTSIRLISGPGCPVCVTDSSDIDRYLYLAAQPNVITATFGDMIRVPGTEKNLQVLRAEGADVRIVYSTQDALELARQNPDKEVAFLGIGFETTTPTVAVSLETAKQEGIANYSVLSMHKVVPPVLRLLAEDEELVVDAFLDPGHVCAIIGTEPIEFMAKDYGLPGVVTGFSALDILEAIVMLLRQRAEGRSKIEIQYKRVARAEGNPHAKRVVERVFEPVDASWRGIGMIRQSGLGIREEYGAWDATRKFALPVFRSAETPGCRCGDVLKGRIYPTQCPMFGKRCTPMKPVGPCMVSSEGSCAAYHRYVQRSED</sequence>
<dbReference type="AlphaFoldDB" id="A0A4Z0R472"/>
<dbReference type="InterPro" id="IPR002780">
    <property type="entry name" value="Hyd_form_HypD"/>
</dbReference>
<proteinExistence type="inferred from homology"/>
<evidence type="ECO:0000313" key="4">
    <source>
        <dbReference type="EMBL" id="TGE37891.1"/>
    </source>
</evidence>
<dbReference type="PANTHER" id="PTHR30149">
    <property type="entry name" value="HYDROGENASE PROTEIN ASSEMBLY PROTEIN HYPD"/>
    <property type="match status" value="1"/>
</dbReference>
<evidence type="ECO:0000256" key="2">
    <source>
        <dbReference type="ARBA" id="ARBA00022723"/>
    </source>
</evidence>
<dbReference type="Proteomes" id="UP000298460">
    <property type="component" value="Unassembled WGS sequence"/>
</dbReference>
<dbReference type="GO" id="GO:0005506">
    <property type="term" value="F:iron ion binding"/>
    <property type="evidence" value="ECO:0007669"/>
    <property type="project" value="TreeGrafter"/>
</dbReference>
<comment type="caution">
    <text evidence="4">The sequence shown here is derived from an EMBL/GenBank/DDBJ whole genome shotgun (WGS) entry which is preliminary data.</text>
</comment>
<dbReference type="GO" id="GO:0070025">
    <property type="term" value="F:carbon monoxide binding"/>
    <property type="evidence" value="ECO:0007669"/>
    <property type="project" value="TreeGrafter"/>
</dbReference>
<dbReference type="NCBIfam" id="TIGR00075">
    <property type="entry name" value="hypD"/>
    <property type="match status" value="1"/>
</dbReference>
<keyword evidence="5" id="KW-1185">Reference proteome</keyword>
<dbReference type="Gene3D" id="3.40.50.11740">
    <property type="entry name" value="HypD, alpha/beta domain 2"/>
    <property type="match status" value="2"/>
</dbReference>
<evidence type="ECO:0000256" key="1">
    <source>
        <dbReference type="ARBA" id="ARBA00007888"/>
    </source>
</evidence>
<dbReference type="InterPro" id="IPR042244">
    <property type="entry name" value="HypD_2_sf"/>
</dbReference>
<gene>
    <name evidence="4" type="primary">hypD</name>
    <name evidence="4" type="ORF">E4K67_14415</name>
</gene>